<evidence type="ECO:0000313" key="2">
    <source>
        <dbReference type="EMBL" id="GAK37966.1"/>
    </source>
</evidence>
<proteinExistence type="predicted"/>
<protein>
    <submittedName>
        <fullName evidence="2">Uncharacterized protein</fullName>
    </submittedName>
</protein>
<dbReference type="Proteomes" id="UP000027601">
    <property type="component" value="Unassembled WGS sequence"/>
</dbReference>
<reference evidence="2 3" key="1">
    <citation type="journal article" date="2015" name="Microbes Environ.">
        <title>Distribution and evolution of nitrogen fixation genes in the phylum bacteroidetes.</title>
        <authorList>
            <person name="Inoue J."/>
            <person name="Oshima K."/>
            <person name="Suda W."/>
            <person name="Sakamoto M."/>
            <person name="Iino T."/>
            <person name="Noda S."/>
            <person name="Hongoh Y."/>
            <person name="Hattori M."/>
            <person name="Ohkuma M."/>
        </authorList>
    </citation>
    <scope>NUCLEOTIDE SEQUENCE [LARGE SCALE GENOMIC DNA]</scope>
    <source>
        <strain evidence="2 3">JCM 15093</strain>
    </source>
</reference>
<evidence type="ECO:0000313" key="3">
    <source>
        <dbReference type="Proteomes" id="UP000027601"/>
    </source>
</evidence>
<dbReference type="STRING" id="1121097.GCA_000428125_02347"/>
<evidence type="ECO:0000256" key="1">
    <source>
        <dbReference type="SAM" id="MobiDB-lite"/>
    </source>
</evidence>
<accession>A0A069D6M4</accession>
<comment type="caution">
    <text evidence="2">The sequence shown here is derived from an EMBL/GenBank/DDBJ whole genome shotgun (WGS) entry which is preliminary data.</text>
</comment>
<dbReference type="EMBL" id="BAJS01000033">
    <property type="protein sequence ID" value="GAK37966.1"/>
    <property type="molecule type" value="Genomic_DNA"/>
</dbReference>
<sequence>MNLTPYVFQYAKVPAEVAVTLSLGYRRRLSDGCIIINQTEAQPLPGETFVDKITTVQGVVLTNAEAKELLKTSVKSLEKTIEITDPEEVVIPDEDGDTDAVVDTEMPENPVEEPTEEITEEDNV</sequence>
<dbReference type="RefSeq" id="WP_024997516.1">
    <property type="nucleotide sequence ID" value="NZ_ATZI01000010.1"/>
</dbReference>
<gene>
    <name evidence="2" type="ORF">JCM15093_3257</name>
</gene>
<name>A0A069D6M4_9BACE</name>
<keyword evidence="3" id="KW-1185">Reference proteome</keyword>
<feature type="region of interest" description="Disordered" evidence="1">
    <location>
        <begin position="91"/>
        <end position="124"/>
    </location>
</feature>
<dbReference type="AlphaFoldDB" id="A0A069D6M4"/>
<organism evidence="2 3">
    <name type="scientific">Bacteroides graminisolvens DSM 19988 = JCM 15093</name>
    <dbReference type="NCBI Taxonomy" id="1121097"/>
    <lineage>
        <taxon>Bacteria</taxon>
        <taxon>Pseudomonadati</taxon>
        <taxon>Bacteroidota</taxon>
        <taxon>Bacteroidia</taxon>
        <taxon>Bacteroidales</taxon>
        <taxon>Bacteroidaceae</taxon>
        <taxon>Bacteroides</taxon>
    </lineage>
</organism>